<evidence type="ECO:0000313" key="1">
    <source>
        <dbReference type="EMBL" id="MCF4007761.1"/>
    </source>
</evidence>
<evidence type="ECO:0000313" key="2">
    <source>
        <dbReference type="Proteomes" id="UP001139336"/>
    </source>
</evidence>
<name>A0A9X1U081_9CORY</name>
<reference evidence="1" key="1">
    <citation type="submission" date="2022-01" db="EMBL/GenBank/DDBJ databases">
        <title>Corynebacterium sp. nov isolated from isolated from the feces of the greater white-fronted geese (Anser albifrons) at Poyang Lake, PR China.</title>
        <authorList>
            <person name="Liu Q."/>
        </authorList>
    </citation>
    <scope>NUCLEOTIDE SEQUENCE</scope>
    <source>
        <strain evidence="1">JCM 32435</strain>
    </source>
</reference>
<accession>A0A9X1U081</accession>
<gene>
    <name evidence="1" type="ORF">L1O03_11355</name>
</gene>
<dbReference type="EMBL" id="JAKGSI010000007">
    <property type="protein sequence ID" value="MCF4007761.1"/>
    <property type="molecule type" value="Genomic_DNA"/>
</dbReference>
<keyword evidence="2" id="KW-1185">Reference proteome</keyword>
<dbReference type="GO" id="GO:0016491">
    <property type="term" value="F:oxidoreductase activity"/>
    <property type="evidence" value="ECO:0007669"/>
    <property type="project" value="InterPro"/>
</dbReference>
<sequence length="360" mass="38067">MTRGDTLLAQAWARAQDPHEPIPVPSAPIPRAPRWLSSEDVLSTVVGAALGGRGSTRQNPSAGGLYPVEVQALGPDSVTLSLAWWRTAAKYSTRAWMSCLLDLGYAIAAVETSSHLHGVGIRSIETDSDLARAVRITWDRPCENLWDGPPATSPPAAPPDSAPWTGDVLREALGFSVEPLPPQPGLSLDDLRERRSGQWESAGEAMPVSAMSTLCRQLPAGCVAQLIDPDVLCLTRGDAEEPLQPLSRGDARATLAQWCGGQPMVATCSGAVIVTQPTPPGDASPSALDYGRSLLNAGRYGYCVQVSAAMMGWASRPIAGWVNADIGRAMGRESALITHAVVCGPRSADAHDKKVRKSLD</sequence>
<comment type="caution">
    <text evidence="1">The sequence shown here is derived from an EMBL/GenBank/DDBJ whole genome shotgun (WGS) entry which is preliminary data.</text>
</comment>
<proteinExistence type="predicted"/>
<protein>
    <recommendedName>
        <fullName evidence="3">Nitroreductase</fullName>
    </recommendedName>
</protein>
<dbReference type="SUPFAM" id="SSF55469">
    <property type="entry name" value="FMN-dependent nitroreductase-like"/>
    <property type="match status" value="1"/>
</dbReference>
<dbReference type="Proteomes" id="UP001139336">
    <property type="component" value="Unassembled WGS sequence"/>
</dbReference>
<dbReference type="Gene3D" id="3.40.109.10">
    <property type="entry name" value="NADH Oxidase"/>
    <property type="match status" value="1"/>
</dbReference>
<organism evidence="1 2">
    <name type="scientific">Corynebacterium uropygiale</name>
    <dbReference type="NCBI Taxonomy" id="1775911"/>
    <lineage>
        <taxon>Bacteria</taxon>
        <taxon>Bacillati</taxon>
        <taxon>Actinomycetota</taxon>
        <taxon>Actinomycetes</taxon>
        <taxon>Mycobacteriales</taxon>
        <taxon>Corynebacteriaceae</taxon>
        <taxon>Corynebacterium</taxon>
    </lineage>
</organism>
<dbReference type="AlphaFoldDB" id="A0A9X1U081"/>
<dbReference type="InterPro" id="IPR000415">
    <property type="entry name" value="Nitroreductase-like"/>
</dbReference>
<dbReference type="RefSeq" id="WP_236120089.1">
    <property type="nucleotide sequence ID" value="NZ_JAKGSI010000007.1"/>
</dbReference>
<evidence type="ECO:0008006" key="3">
    <source>
        <dbReference type="Google" id="ProtNLM"/>
    </source>
</evidence>